<dbReference type="SMART" id="SM00382">
    <property type="entry name" value="AAA"/>
    <property type="match status" value="1"/>
</dbReference>
<organism evidence="2 3">
    <name type="scientific">Goodfellowiella coeruleoviolacea</name>
    <dbReference type="NCBI Taxonomy" id="334858"/>
    <lineage>
        <taxon>Bacteria</taxon>
        <taxon>Bacillati</taxon>
        <taxon>Actinomycetota</taxon>
        <taxon>Actinomycetes</taxon>
        <taxon>Pseudonocardiales</taxon>
        <taxon>Pseudonocardiaceae</taxon>
        <taxon>Goodfellowiella</taxon>
    </lineage>
</organism>
<feature type="domain" description="AAA+ ATPase" evidence="1">
    <location>
        <begin position="333"/>
        <end position="486"/>
    </location>
</feature>
<keyword evidence="3" id="KW-1185">Reference proteome</keyword>
<name>A0AAE3GDV5_9PSEU</name>
<dbReference type="RefSeq" id="WP_253772393.1">
    <property type="nucleotide sequence ID" value="NZ_JAMTCK010000007.1"/>
</dbReference>
<dbReference type="CDD" id="cd00009">
    <property type="entry name" value="AAA"/>
    <property type="match status" value="1"/>
</dbReference>
<evidence type="ECO:0000313" key="3">
    <source>
        <dbReference type="Proteomes" id="UP001206128"/>
    </source>
</evidence>
<dbReference type="InterPro" id="IPR054567">
    <property type="entry name" value="NNH7"/>
</dbReference>
<dbReference type="Proteomes" id="UP001206128">
    <property type="component" value="Unassembled WGS sequence"/>
</dbReference>
<reference evidence="2" key="1">
    <citation type="submission" date="2022-06" db="EMBL/GenBank/DDBJ databases">
        <title>Genomic Encyclopedia of Archaeal and Bacterial Type Strains, Phase II (KMG-II): from individual species to whole genera.</title>
        <authorList>
            <person name="Goeker M."/>
        </authorList>
    </citation>
    <scope>NUCLEOTIDE SEQUENCE</scope>
    <source>
        <strain evidence="2">DSM 43935</strain>
    </source>
</reference>
<dbReference type="AlphaFoldDB" id="A0AAE3GDV5"/>
<dbReference type="EMBL" id="JAMTCK010000007">
    <property type="protein sequence ID" value="MCP2166481.1"/>
    <property type="molecule type" value="Genomic_DNA"/>
</dbReference>
<gene>
    <name evidence="2" type="ORF">LX83_003349</name>
</gene>
<comment type="caution">
    <text evidence="2">The sequence shown here is derived from an EMBL/GenBank/DDBJ whole genome shotgun (WGS) entry which is preliminary data.</text>
</comment>
<dbReference type="Gene3D" id="3.40.50.300">
    <property type="entry name" value="P-loop containing nucleotide triphosphate hydrolases"/>
    <property type="match status" value="1"/>
</dbReference>
<protein>
    <submittedName>
        <fullName evidence="2">NACHT domain</fullName>
    </submittedName>
</protein>
<dbReference type="InterPro" id="IPR027417">
    <property type="entry name" value="P-loop_NTPase"/>
</dbReference>
<evidence type="ECO:0000313" key="2">
    <source>
        <dbReference type="EMBL" id="MCP2166481.1"/>
    </source>
</evidence>
<evidence type="ECO:0000259" key="1">
    <source>
        <dbReference type="SMART" id="SM00382"/>
    </source>
</evidence>
<dbReference type="SUPFAM" id="SSF52540">
    <property type="entry name" value="P-loop containing nucleoside triphosphate hydrolases"/>
    <property type="match status" value="1"/>
</dbReference>
<sequence length="1086" mass="121584">MSTFSYAEAVKLLGARESKLVNALDKILSGALLGGSALDLFGLIGWFDAKSDFIRLCHEFVTKAAEKRTGLSRYDRTQRLHAAHAVIVLTAFFEAFDELDIPVNSRELELTRERQVVLAKAGPWLSGLANLSLPLAIPERSHEENLKFVRSYYQRLAEELADLVRGLAVWDRLTETEQGRLAAALGETLAEVAGRRYQELLGRLAVDCPEFGFWLSLRDGQATRGAVREVDKALAEVERLLGSLALGNTPQEYRAELARTYRAVLNHPIINPDEVPDGLTIPLLADCYIDPRFQACEVDATCTPAQTSWWDNTDARDDVHRFLTGYLTSPKAVRKPLLVLGDPGSGKSVLTKVLAARLPATDFMVVRVELRTVPTEADLVEQIEHGLRAALHEQVSWGRLARTAPPALPVVLLDGFDELLQATGVSQTGYLTRIAQFQRESVDRGHPVAVVVTSRISVADRATIPDDATVMRLLPFDEQQVARWLEAWNAANGSFFAANGLSSLSVETAMTYPALAEQPLLLLMLALYDADGNALQRNRDTIGEAELYERLLTRFARREVVKDQVDRTEDALREDIKDELERLSVVAFAMFNRGTQWVTEHDLDQDLGALLNVQPDRTGTRTPLGAGEAVLGRFFFIQRAEAVRDEKTLRTYEFLHATFGEFLVARHIWRILGDILQVEQSKPRRMRVEAPDDSELRALLSFAPLCSRTPVVTFLQELANATAPERRDALGSLVGQLFQLAEQPRHEDRFTRYEPVELTPSTRSATYRVNLVLLAVVVRGELLGSELFGDELFGDADDVVDRWRREALHWKSRIAHWWTLVNLLHLERLWHEGQRDIRLRITSAPEPVPPVDVVWATGLHREKWPRGERIHLITSDRELHFLCDRHADLLRHEVEPLSDRMRAVVQVAEGNWVTDNHVVSRLLAAADADERRSWYPGAVAQLAAILEYWNGPAKRLATFVADLVCTDPAVDEGLLEELMTGAGSLVWAGVCRRLGLGGDDIVLLDILARHWDVERALESIPDVVVDAWLRLHERGHVFAPAAGCPDLADVIRGVDLLALAATRPDLIKRARTAMSELDQEQLISWP</sequence>
<proteinExistence type="predicted"/>
<accession>A0AAE3GDV5</accession>
<dbReference type="Pfam" id="PF22738">
    <property type="entry name" value="NNH7"/>
    <property type="match status" value="1"/>
</dbReference>
<dbReference type="InterPro" id="IPR003593">
    <property type="entry name" value="AAA+_ATPase"/>
</dbReference>